<name>A0A1M7ZI70_9BACT</name>
<keyword evidence="3 9" id="KW-0808">Transferase</keyword>
<feature type="transmembrane region" description="Helical" evidence="7">
    <location>
        <begin position="262"/>
        <end position="287"/>
    </location>
</feature>
<evidence type="ECO:0000256" key="3">
    <source>
        <dbReference type="ARBA" id="ARBA00022679"/>
    </source>
</evidence>
<evidence type="ECO:0000256" key="7">
    <source>
        <dbReference type="SAM" id="Phobius"/>
    </source>
</evidence>
<dbReference type="GO" id="GO:0016757">
    <property type="term" value="F:glycosyltransferase activity"/>
    <property type="evidence" value="ECO:0007669"/>
    <property type="project" value="UniProtKB-KW"/>
</dbReference>
<dbReference type="PANTHER" id="PTHR48090">
    <property type="entry name" value="UNDECAPRENYL-PHOSPHATE 4-DEOXY-4-FORMAMIDO-L-ARABINOSE TRANSFERASE-RELATED"/>
    <property type="match status" value="1"/>
</dbReference>
<gene>
    <name evidence="9" type="ORF">SAMN04488108_3554</name>
</gene>
<keyword evidence="6 7" id="KW-0472">Membrane</keyword>
<evidence type="ECO:0000313" key="9">
    <source>
        <dbReference type="EMBL" id="SHO64591.1"/>
    </source>
</evidence>
<keyword evidence="4 7" id="KW-0812">Transmembrane</keyword>
<keyword evidence="5 7" id="KW-1133">Transmembrane helix</keyword>
<accession>A0A1M7ZI70</accession>
<evidence type="ECO:0000259" key="8">
    <source>
        <dbReference type="Pfam" id="PF00535"/>
    </source>
</evidence>
<evidence type="ECO:0000313" key="10">
    <source>
        <dbReference type="Proteomes" id="UP000184609"/>
    </source>
</evidence>
<dbReference type="PANTHER" id="PTHR48090:SF1">
    <property type="entry name" value="PROPHAGE BACTOPRENOL GLUCOSYL TRANSFERASE HOMOLOG"/>
    <property type="match status" value="1"/>
</dbReference>
<dbReference type="InterPro" id="IPR050256">
    <property type="entry name" value="Glycosyltransferase_2"/>
</dbReference>
<evidence type="ECO:0000256" key="4">
    <source>
        <dbReference type="ARBA" id="ARBA00022692"/>
    </source>
</evidence>
<proteinExistence type="predicted"/>
<sequence length="309" mass="34887">MSTHISIVSPVYMGEHVLQKLCERVAMTLRPFGKSFELILVEDASPDGSWTEIENLSLKYDFVKGIKLSRNFGQHYAITAGLDHSKGEWVIVMDCDLQDKPEEIPNLYMKALEGFDVVLALRENRKDGFFKKLSSKVFYRTLAWLTGSKQDERIANFGIYHRNVINEIIGMRESIRFFPTMVKWVGFRQTTIHVEHGANGERNSSYSLGKLLDLGLDIMLAYSDKPVRLTVKLGLIIAFSGFLFAIFTLYKYLTGTIIVAGYASLIISIWVLTGIVLITLGMVGLYVGKTFEGVKGRPIYIIEKKTGSF</sequence>
<dbReference type="InterPro" id="IPR029044">
    <property type="entry name" value="Nucleotide-diphossugar_trans"/>
</dbReference>
<evidence type="ECO:0000256" key="5">
    <source>
        <dbReference type="ARBA" id="ARBA00022989"/>
    </source>
</evidence>
<dbReference type="RefSeq" id="WP_134204549.1">
    <property type="nucleotide sequence ID" value="NZ_FRXN01000005.1"/>
</dbReference>
<dbReference type="SUPFAM" id="SSF53448">
    <property type="entry name" value="Nucleotide-diphospho-sugar transferases"/>
    <property type="match status" value="1"/>
</dbReference>
<reference evidence="10" key="1">
    <citation type="submission" date="2016-12" db="EMBL/GenBank/DDBJ databases">
        <authorList>
            <person name="Varghese N."/>
            <person name="Submissions S."/>
        </authorList>
    </citation>
    <scope>NUCLEOTIDE SEQUENCE [LARGE SCALE GENOMIC DNA]</scope>
    <source>
        <strain evidence="10">DSM 25035</strain>
    </source>
</reference>
<feature type="transmembrane region" description="Helical" evidence="7">
    <location>
        <begin position="229"/>
        <end position="250"/>
    </location>
</feature>
<evidence type="ECO:0000256" key="6">
    <source>
        <dbReference type="ARBA" id="ARBA00023136"/>
    </source>
</evidence>
<evidence type="ECO:0000256" key="2">
    <source>
        <dbReference type="ARBA" id="ARBA00022676"/>
    </source>
</evidence>
<dbReference type="OrthoDB" id="9807778at2"/>
<protein>
    <submittedName>
        <fullName evidence="9">Dolichol-phosphate mannosyltransferase</fullName>
    </submittedName>
</protein>
<organism evidence="9 10">
    <name type="scientific">Algoriphagus zhangzhouensis</name>
    <dbReference type="NCBI Taxonomy" id="1073327"/>
    <lineage>
        <taxon>Bacteria</taxon>
        <taxon>Pseudomonadati</taxon>
        <taxon>Bacteroidota</taxon>
        <taxon>Cytophagia</taxon>
        <taxon>Cytophagales</taxon>
        <taxon>Cyclobacteriaceae</taxon>
        <taxon>Algoriphagus</taxon>
    </lineage>
</organism>
<dbReference type="CDD" id="cd04187">
    <property type="entry name" value="DPM1_like_bac"/>
    <property type="match status" value="1"/>
</dbReference>
<dbReference type="EMBL" id="FRXN01000005">
    <property type="protein sequence ID" value="SHO64591.1"/>
    <property type="molecule type" value="Genomic_DNA"/>
</dbReference>
<dbReference type="STRING" id="1073327.SAMN04488108_3554"/>
<dbReference type="Gene3D" id="3.90.550.10">
    <property type="entry name" value="Spore Coat Polysaccharide Biosynthesis Protein SpsA, Chain A"/>
    <property type="match status" value="1"/>
</dbReference>
<feature type="domain" description="Glycosyltransferase 2-like" evidence="8">
    <location>
        <begin position="6"/>
        <end position="151"/>
    </location>
</feature>
<dbReference type="Pfam" id="PF00535">
    <property type="entry name" value="Glycos_transf_2"/>
    <property type="match status" value="1"/>
</dbReference>
<comment type="subcellular location">
    <subcellularLocation>
        <location evidence="1">Membrane</location>
        <topology evidence="1">Multi-pass membrane protein</topology>
    </subcellularLocation>
</comment>
<dbReference type="GO" id="GO:0005886">
    <property type="term" value="C:plasma membrane"/>
    <property type="evidence" value="ECO:0007669"/>
    <property type="project" value="TreeGrafter"/>
</dbReference>
<keyword evidence="2 9" id="KW-0328">Glycosyltransferase</keyword>
<dbReference type="InterPro" id="IPR001173">
    <property type="entry name" value="Glyco_trans_2-like"/>
</dbReference>
<evidence type="ECO:0000256" key="1">
    <source>
        <dbReference type="ARBA" id="ARBA00004141"/>
    </source>
</evidence>
<keyword evidence="10" id="KW-1185">Reference proteome</keyword>
<dbReference type="AlphaFoldDB" id="A0A1M7ZI70"/>
<dbReference type="Proteomes" id="UP000184609">
    <property type="component" value="Unassembled WGS sequence"/>
</dbReference>